<evidence type="ECO:0000256" key="5">
    <source>
        <dbReference type="ARBA" id="ARBA00023014"/>
    </source>
</evidence>
<dbReference type="InterPro" id="IPR034457">
    <property type="entry name" value="Organic_radical-activating"/>
</dbReference>
<dbReference type="PANTHER" id="PTHR30352">
    <property type="entry name" value="PYRUVATE FORMATE-LYASE-ACTIVATING ENZYME"/>
    <property type="match status" value="1"/>
</dbReference>
<dbReference type="SUPFAM" id="SSF102114">
    <property type="entry name" value="Radical SAM enzymes"/>
    <property type="match status" value="1"/>
</dbReference>
<dbReference type="Gene3D" id="3.20.20.70">
    <property type="entry name" value="Aldolase class I"/>
    <property type="match status" value="1"/>
</dbReference>
<dbReference type="EMBL" id="QWET01000001">
    <property type="protein sequence ID" value="RIH67229.1"/>
    <property type="molecule type" value="Genomic_DNA"/>
</dbReference>
<dbReference type="RefSeq" id="WP_119348253.1">
    <property type="nucleotide sequence ID" value="NZ_QWET01000001.1"/>
</dbReference>
<feature type="domain" description="Radical SAM core" evidence="7">
    <location>
        <begin position="73"/>
        <end position="293"/>
    </location>
</feature>
<evidence type="ECO:0000256" key="1">
    <source>
        <dbReference type="ARBA" id="ARBA00022485"/>
    </source>
</evidence>
<keyword evidence="4 6" id="KW-0408">Iron</keyword>
<reference evidence="8 9" key="1">
    <citation type="journal article" date="2015" name="Int. J. Syst. Evol. Microbiol.">
        <title>Mariniphaga sediminis sp. nov., isolated from coastal sediment.</title>
        <authorList>
            <person name="Wang F.Q."/>
            <person name="Shen Q.Y."/>
            <person name="Chen G.J."/>
            <person name="Du Z.J."/>
        </authorList>
    </citation>
    <scope>NUCLEOTIDE SEQUENCE [LARGE SCALE GENOMIC DNA]</scope>
    <source>
        <strain evidence="8 9">SY21</strain>
    </source>
</reference>
<evidence type="ECO:0000256" key="3">
    <source>
        <dbReference type="ARBA" id="ARBA00022723"/>
    </source>
</evidence>
<dbReference type="Pfam" id="PF04055">
    <property type="entry name" value="Radical_SAM"/>
    <property type="match status" value="1"/>
</dbReference>
<dbReference type="PANTHER" id="PTHR30352:SF5">
    <property type="entry name" value="PYRUVATE FORMATE-LYASE 1-ACTIVATING ENZYME"/>
    <property type="match status" value="1"/>
</dbReference>
<comment type="caution">
    <text evidence="8">The sequence shown here is derived from an EMBL/GenBank/DDBJ whole genome shotgun (WGS) entry which is preliminary data.</text>
</comment>
<dbReference type="CDD" id="cd01335">
    <property type="entry name" value="Radical_SAM"/>
    <property type="match status" value="1"/>
</dbReference>
<keyword evidence="2 6" id="KW-0949">S-adenosyl-L-methionine</keyword>
<proteinExistence type="predicted"/>
<feature type="binding site" evidence="6">
    <location>
        <position position="95"/>
    </location>
    <ligand>
        <name>[4Fe-4S] cluster</name>
        <dbReference type="ChEBI" id="CHEBI:49883"/>
        <note>4Fe-4S-S-AdoMet</note>
    </ligand>
</feature>
<name>A0A399D6J8_9BACT</name>
<keyword evidence="1" id="KW-0004">4Fe-4S</keyword>
<dbReference type="InterPro" id="IPR027596">
    <property type="entry name" value="AmmeMemoSam_rS"/>
</dbReference>
<comment type="cofactor">
    <cofactor evidence="6">
        <name>[4Fe-4S] cluster</name>
        <dbReference type="ChEBI" id="CHEBI:49883"/>
    </cofactor>
    <text evidence="6">Binds 1 [4Fe-4S] cluster. The cluster is coordinated with 3 cysteines and an exchangeable S-adenosyl-L-methionine.</text>
</comment>
<keyword evidence="3 6" id="KW-0479">Metal-binding</keyword>
<feature type="binding site" evidence="6">
    <location>
        <position position="88"/>
    </location>
    <ligand>
        <name>[4Fe-4S] cluster</name>
        <dbReference type="ChEBI" id="CHEBI:49883"/>
        <note>4Fe-4S-S-AdoMet</note>
    </ligand>
</feature>
<keyword evidence="9" id="KW-1185">Reference proteome</keyword>
<dbReference type="OrthoDB" id="9781783at2"/>
<dbReference type="PROSITE" id="PS51918">
    <property type="entry name" value="RADICAL_SAM"/>
    <property type="match status" value="1"/>
</dbReference>
<protein>
    <submittedName>
        <fullName evidence="8">AmmeMemoRadiSam system radical SAM enzyme</fullName>
    </submittedName>
</protein>
<evidence type="ECO:0000256" key="4">
    <source>
        <dbReference type="ARBA" id="ARBA00023004"/>
    </source>
</evidence>
<evidence type="ECO:0000313" key="8">
    <source>
        <dbReference type="EMBL" id="RIH67229.1"/>
    </source>
</evidence>
<keyword evidence="5 6" id="KW-0411">Iron-sulfur</keyword>
<dbReference type="GO" id="GO:0003824">
    <property type="term" value="F:catalytic activity"/>
    <property type="evidence" value="ECO:0007669"/>
    <property type="project" value="InterPro"/>
</dbReference>
<gene>
    <name evidence="8" type="primary">amrS</name>
    <name evidence="8" type="ORF">D1164_02045</name>
</gene>
<evidence type="ECO:0000256" key="6">
    <source>
        <dbReference type="PIRSR" id="PIRSR004869-50"/>
    </source>
</evidence>
<evidence type="ECO:0000313" key="9">
    <source>
        <dbReference type="Proteomes" id="UP000266441"/>
    </source>
</evidence>
<organism evidence="8 9">
    <name type="scientific">Mariniphaga sediminis</name>
    <dbReference type="NCBI Taxonomy" id="1628158"/>
    <lineage>
        <taxon>Bacteria</taxon>
        <taxon>Pseudomonadati</taxon>
        <taxon>Bacteroidota</taxon>
        <taxon>Bacteroidia</taxon>
        <taxon>Marinilabiliales</taxon>
        <taxon>Prolixibacteraceae</taxon>
        <taxon>Mariniphaga</taxon>
    </lineage>
</organism>
<dbReference type="GO" id="GO:0046872">
    <property type="term" value="F:metal ion binding"/>
    <property type="evidence" value="ECO:0007669"/>
    <property type="project" value="UniProtKB-KW"/>
</dbReference>
<evidence type="ECO:0000259" key="7">
    <source>
        <dbReference type="PROSITE" id="PS51918"/>
    </source>
</evidence>
<dbReference type="InterPro" id="IPR007197">
    <property type="entry name" value="rSAM"/>
</dbReference>
<dbReference type="AlphaFoldDB" id="A0A399D6J8"/>
<dbReference type="NCBIfam" id="TIGR04337">
    <property type="entry name" value="AmmeMemoSam_rS"/>
    <property type="match status" value="1"/>
</dbReference>
<dbReference type="PIRSF" id="PIRSF004869">
    <property type="entry name" value="PflX_prd"/>
    <property type="match status" value="1"/>
</dbReference>
<evidence type="ECO:0000256" key="2">
    <source>
        <dbReference type="ARBA" id="ARBA00022691"/>
    </source>
</evidence>
<dbReference type="InterPro" id="IPR058240">
    <property type="entry name" value="rSAM_sf"/>
</dbReference>
<feature type="binding site" evidence="6">
    <location>
        <position position="92"/>
    </location>
    <ligand>
        <name>[4Fe-4S] cluster</name>
        <dbReference type="ChEBI" id="CHEBI:49883"/>
        <note>4Fe-4S-S-AdoMet</note>
    </ligand>
</feature>
<dbReference type="Proteomes" id="UP000266441">
    <property type="component" value="Unassembled WGS sequence"/>
</dbReference>
<dbReference type="GO" id="GO:0051539">
    <property type="term" value="F:4 iron, 4 sulfur cluster binding"/>
    <property type="evidence" value="ECO:0007669"/>
    <property type="project" value="UniProtKB-KW"/>
</dbReference>
<accession>A0A399D6J8</accession>
<dbReference type="InterPro" id="IPR013785">
    <property type="entry name" value="Aldolase_TIM"/>
</dbReference>
<sequence length="342" mass="38620">MKKTEKMQEALFYEKQKNDLVKCLLCPWFCELKPGQTGSCKVRENVEGTLVTHVYNKVAALSTDPIEKKPLYHFYPGKNILSIGEVGCNLHCNFCQNHHISQCRATEFYGFHSVTSEQIVNRALSVRNNIGIAYTYNEPFTFYEFMSDIAQLSHENGLRNVVVSNGYINPEPLSRILPYIDAFNIDLKAFDNNFYKKQTKGKLKPVKETLKTIAGSESHLEITNLVITSLNDDESAFEKMVKWIAAELGPEVPLHLSRYFPQYRSTLPPTPQKTLNNLFSIASQHLQYVYLGNVNEGKKSSTFCSSCGTLLIERNGYQTKIISADFDGRCPKCGAPANIVMG</sequence>
<dbReference type="InterPro" id="IPR016431">
    <property type="entry name" value="Pyrv-formate_lyase-activ_prd"/>
</dbReference>
<dbReference type="SFLD" id="SFLDS00029">
    <property type="entry name" value="Radical_SAM"/>
    <property type="match status" value="1"/>
</dbReference>
<dbReference type="SFLD" id="SFLDG01101">
    <property type="entry name" value="Uncharacterised_Radical_SAM_Su"/>
    <property type="match status" value="1"/>
</dbReference>